<proteinExistence type="predicted"/>
<name>A0ACB9IBE8_9ASTR</name>
<dbReference type="EMBL" id="CM042026">
    <property type="protein sequence ID" value="KAI3805086.1"/>
    <property type="molecule type" value="Genomic_DNA"/>
</dbReference>
<reference evidence="1 2" key="2">
    <citation type="journal article" date="2022" name="Mol. Ecol. Resour.">
        <title>The genomes of chicory, endive, great burdock and yacon provide insights into Asteraceae paleo-polyploidization history and plant inulin production.</title>
        <authorList>
            <person name="Fan W."/>
            <person name="Wang S."/>
            <person name="Wang H."/>
            <person name="Wang A."/>
            <person name="Jiang F."/>
            <person name="Liu H."/>
            <person name="Zhao H."/>
            <person name="Xu D."/>
            <person name="Zhang Y."/>
        </authorList>
    </citation>
    <scope>NUCLEOTIDE SEQUENCE [LARGE SCALE GENOMIC DNA]</scope>
    <source>
        <strain evidence="2">cv. Yunnan</strain>
        <tissue evidence="1">Leaves</tissue>
    </source>
</reference>
<evidence type="ECO:0000313" key="2">
    <source>
        <dbReference type="Proteomes" id="UP001056120"/>
    </source>
</evidence>
<organism evidence="1 2">
    <name type="scientific">Smallanthus sonchifolius</name>
    <dbReference type="NCBI Taxonomy" id="185202"/>
    <lineage>
        <taxon>Eukaryota</taxon>
        <taxon>Viridiplantae</taxon>
        <taxon>Streptophyta</taxon>
        <taxon>Embryophyta</taxon>
        <taxon>Tracheophyta</taxon>
        <taxon>Spermatophyta</taxon>
        <taxon>Magnoliopsida</taxon>
        <taxon>eudicotyledons</taxon>
        <taxon>Gunneridae</taxon>
        <taxon>Pentapetalae</taxon>
        <taxon>asterids</taxon>
        <taxon>campanulids</taxon>
        <taxon>Asterales</taxon>
        <taxon>Asteraceae</taxon>
        <taxon>Asteroideae</taxon>
        <taxon>Heliantheae alliance</taxon>
        <taxon>Millerieae</taxon>
        <taxon>Smallanthus</taxon>
    </lineage>
</organism>
<accession>A0ACB9IBE8</accession>
<keyword evidence="2" id="KW-1185">Reference proteome</keyword>
<reference evidence="2" key="1">
    <citation type="journal article" date="2022" name="Mol. Ecol. Resour.">
        <title>The genomes of chicory, endive, great burdock and yacon provide insights into Asteraceae palaeo-polyploidization history and plant inulin production.</title>
        <authorList>
            <person name="Fan W."/>
            <person name="Wang S."/>
            <person name="Wang H."/>
            <person name="Wang A."/>
            <person name="Jiang F."/>
            <person name="Liu H."/>
            <person name="Zhao H."/>
            <person name="Xu D."/>
            <person name="Zhang Y."/>
        </authorList>
    </citation>
    <scope>NUCLEOTIDE SEQUENCE [LARGE SCALE GENOMIC DNA]</scope>
    <source>
        <strain evidence="2">cv. Yunnan</strain>
    </source>
</reference>
<gene>
    <name evidence="1" type="ORF">L1987_27130</name>
</gene>
<dbReference type="Proteomes" id="UP001056120">
    <property type="component" value="Linkage Group LG09"/>
</dbReference>
<comment type="caution">
    <text evidence="1">The sequence shown here is derived from an EMBL/GenBank/DDBJ whole genome shotgun (WGS) entry which is preliminary data.</text>
</comment>
<evidence type="ECO:0000313" key="1">
    <source>
        <dbReference type="EMBL" id="KAI3805086.1"/>
    </source>
</evidence>
<sequence length="150" mass="17192">MIRPFGSVNSKHHTKDHSKRKSKLILSGDDDVSSVNNSPSTEAQSITTKVDSKEGAGKEIVKWHLREASMLHVSVQSIMDNLRAPIPNFLDVSIHQVSLSRIDQYKLEFQRMKMPEKIVKEYSSDEKRYLKRNYNETVDATRKVHAKAQL</sequence>
<protein>
    <submittedName>
        <fullName evidence="1">Uncharacterized protein</fullName>
    </submittedName>
</protein>